<evidence type="ECO:0000256" key="3">
    <source>
        <dbReference type="ARBA" id="ARBA00004279"/>
    </source>
</evidence>
<evidence type="ECO:0000256" key="2">
    <source>
        <dbReference type="ARBA" id="ARBA00004223"/>
    </source>
</evidence>
<dbReference type="PRINTS" id="PR00449">
    <property type="entry name" value="RASTRNSFRMNG"/>
</dbReference>
<keyword evidence="9" id="KW-0479">Metal-binding</keyword>
<evidence type="ECO:0000256" key="15">
    <source>
        <dbReference type="ARBA" id="ARBA00023134"/>
    </source>
</evidence>
<dbReference type="AlphaFoldDB" id="A0A8C6I502"/>
<dbReference type="GO" id="GO:0060271">
    <property type="term" value="P:cilium assembly"/>
    <property type="evidence" value="ECO:0007669"/>
    <property type="project" value="Ensembl"/>
</dbReference>
<feature type="region of interest" description="Disordered" evidence="22">
    <location>
        <begin position="228"/>
        <end position="253"/>
    </location>
</feature>
<keyword evidence="13" id="KW-0460">Magnesium</keyword>
<evidence type="ECO:0000256" key="16">
    <source>
        <dbReference type="ARBA" id="ARBA00023136"/>
    </source>
</evidence>
<protein>
    <recommendedName>
        <fullName evidence="21">Ras-related protein Rab-17</fullName>
        <ecNumber evidence="6">3.6.5.2</ecNumber>
    </recommendedName>
</protein>
<dbReference type="CDD" id="cd01860">
    <property type="entry name" value="Rab5_related"/>
    <property type="match status" value="1"/>
</dbReference>
<evidence type="ECO:0000256" key="13">
    <source>
        <dbReference type="ARBA" id="ARBA00022842"/>
    </source>
</evidence>
<dbReference type="SMART" id="SM00176">
    <property type="entry name" value="RAN"/>
    <property type="match status" value="1"/>
</dbReference>
<sequence>MAQAAGLPQASTASGQPYVSKLVLLGSSSVGKTSLALRYMKQDFSNVLPTVGCAFFTKVLDLGSSSLKLEIWDTAGQEKYQSVCHLYFRGANAALLVYDITRKDSFHKAQQWLEDLEKEFQPGEVVVMLVGNKTDLGEEREVTFQEGKEFAESKSLLFMETSAKLNYQVSEIFNTVGELQPLHRSVRAPCYASTLRLTSGVLGAGRGMRKTNRECLVRVLGGATPSPVHLPVFHSSGATAESRGQGEQPPTGR</sequence>
<name>A0A8C6I502_MUSSI</name>
<dbReference type="NCBIfam" id="TIGR00231">
    <property type="entry name" value="small_GTP"/>
    <property type="match status" value="1"/>
</dbReference>
<keyword evidence="17" id="KW-0966">Cell projection</keyword>
<evidence type="ECO:0000256" key="17">
    <source>
        <dbReference type="ARBA" id="ARBA00023273"/>
    </source>
</evidence>
<keyword evidence="7" id="KW-0813">Transport</keyword>
<reference evidence="23" key="1">
    <citation type="submission" date="2025-08" db="UniProtKB">
        <authorList>
            <consortium name="Ensembl"/>
        </authorList>
    </citation>
    <scope>IDENTIFICATION</scope>
</reference>
<evidence type="ECO:0000256" key="18">
    <source>
        <dbReference type="ARBA" id="ARBA00023288"/>
    </source>
</evidence>
<comment type="similarity">
    <text evidence="5">Belongs to the small GTPase superfamily. Rab family.</text>
</comment>
<keyword evidence="15" id="KW-0342">GTP-binding</keyword>
<dbReference type="PROSITE" id="PS51419">
    <property type="entry name" value="RAB"/>
    <property type="match status" value="1"/>
</dbReference>
<evidence type="ECO:0000256" key="22">
    <source>
        <dbReference type="SAM" id="MobiDB-lite"/>
    </source>
</evidence>
<evidence type="ECO:0000256" key="1">
    <source>
        <dbReference type="ARBA" id="ARBA00001946"/>
    </source>
</evidence>
<keyword evidence="11" id="KW-0967">Endosome</keyword>
<accession>A0A8C6I502</accession>
<evidence type="ECO:0000256" key="12">
    <source>
        <dbReference type="ARBA" id="ARBA00022801"/>
    </source>
</evidence>
<dbReference type="Ensembl" id="ENSMSIT00000038459.1">
    <property type="protein sequence ID" value="ENSMSIP00000030534.1"/>
    <property type="gene ID" value="ENSMSIG00000025514.1"/>
</dbReference>
<keyword evidence="16" id="KW-0472">Membrane</keyword>
<evidence type="ECO:0000256" key="10">
    <source>
        <dbReference type="ARBA" id="ARBA00022741"/>
    </source>
</evidence>
<dbReference type="GO" id="GO:0005525">
    <property type="term" value="F:GTP binding"/>
    <property type="evidence" value="ECO:0007669"/>
    <property type="project" value="UniProtKB-KW"/>
</dbReference>
<dbReference type="SMART" id="SM00175">
    <property type="entry name" value="RAB"/>
    <property type="match status" value="1"/>
</dbReference>
<evidence type="ECO:0000313" key="24">
    <source>
        <dbReference type="Proteomes" id="UP000694415"/>
    </source>
</evidence>
<dbReference type="Proteomes" id="UP000694415">
    <property type="component" value="Unplaced"/>
</dbReference>
<dbReference type="SUPFAM" id="SSF52540">
    <property type="entry name" value="P-loop containing nucleoside triphosphate hydrolases"/>
    <property type="match status" value="1"/>
</dbReference>
<evidence type="ECO:0000256" key="4">
    <source>
        <dbReference type="ARBA" id="ARBA00004523"/>
    </source>
</evidence>
<comment type="catalytic activity">
    <reaction evidence="20">
        <text>GTP + H2O = GDP + phosphate + H(+)</text>
        <dbReference type="Rhea" id="RHEA:19669"/>
        <dbReference type="ChEBI" id="CHEBI:15377"/>
        <dbReference type="ChEBI" id="CHEBI:15378"/>
        <dbReference type="ChEBI" id="CHEBI:37565"/>
        <dbReference type="ChEBI" id="CHEBI:43474"/>
        <dbReference type="ChEBI" id="CHEBI:58189"/>
        <dbReference type="EC" id="3.6.5.2"/>
    </reaction>
    <physiologicalReaction direction="left-to-right" evidence="20">
        <dbReference type="Rhea" id="RHEA:19670"/>
    </physiologicalReaction>
</comment>
<evidence type="ECO:0000256" key="11">
    <source>
        <dbReference type="ARBA" id="ARBA00022753"/>
    </source>
</evidence>
<keyword evidence="18" id="KW-0449">Lipoprotein</keyword>
<dbReference type="GO" id="GO:0030139">
    <property type="term" value="C:endocytic vesicle"/>
    <property type="evidence" value="ECO:0007669"/>
    <property type="project" value="Ensembl"/>
</dbReference>
<evidence type="ECO:0000256" key="14">
    <source>
        <dbReference type="ARBA" id="ARBA00022927"/>
    </source>
</evidence>
<evidence type="ECO:0000256" key="19">
    <source>
        <dbReference type="ARBA" id="ARBA00023289"/>
    </source>
</evidence>
<dbReference type="GO" id="GO:0055038">
    <property type="term" value="C:recycling endosome membrane"/>
    <property type="evidence" value="ECO:0007669"/>
    <property type="project" value="UniProtKB-SubCell"/>
</dbReference>
<evidence type="ECO:0000256" key="21">
    <source>
        <dbReference type="ARBA" id="ARBA00067808"/>
    </source>
</evidence>
<dbReference type="GO" id="GO:0019003">
    <property type="term" value="F:GDP binding"/>
    <property type="evidence" value="ECO:0007669"/>
    <property type="project" value="Ensembl"/>
</dbReference>
<reference evidence="23" key="2">
    <citation type="submission" date="2025-09" db="UniProtKB">
        <authorList>
            <consortium name="Ensembl"/>
        </authorList>
    </citation>
    <scope>IDENTIFICATION</scope>
</reference>
<evidence type="ECO:0000313" key="23">
    <source>
        <dbReference type="Ensembl" id="ENSMSIP00000030534.1"/>
    </source>
</evidence>
<dbReference type="InterPro" id="IPR005225">
    <property type="entry name" value="Small_GTP-bd"/>
</dbReference>
<dbReference type="SMART" id="SM00174">
    <property type="entry name" value="RHO"/>
    <property type="match status" value="1"/>
</dbReference>
<dbReference type="Gene3D" id="3.40.50.300">
    <property type="entry name" value="P-loop containing nucleotide triphosphate hydrolases"/>
    <property type="match status" value="1"/>
</dbReference>
<dbReference type="GO" id="GO:0042470">
    <property type="term" value="C:melanosome"/>
    <property type="evidence" value="ECO:0007669"/>
    <property type="project" value="UniProtKB-SubCell"/>
</dbReference>
<dbReference type="GO" id="GO:0015031">
    <property type="term" value="P:protein transport"/>
    <property type="evidence" value="ECO:0007669"/>
    <property type="project" value="UniProtKB-KW"/>
</dbReference>
<keyword evidence="14" id="KW-0653">Protein transport</keyword>
<comment type="subcellular location">
    <subcellularLocation>
        <location evidence="3">Cell projection</location>
        <location evidence="3">Dendrite</location>
    </subcellularLocation>
    <subcellularLocation>
        <location evidence="2">Melanosome</location>
    </subcellularLocation>
    <subcellularLocation>
        <location evidence="4">Recycling endosome membrane</location>
        <topology evidence="4">Lipid-anchor</topology>
        <orientation evidence="4">Cytoplasmic side</orientation>
    </subcellularLocation>
</comment>
<dbReference type="PROSITE" id="PS51420">
    <property type="entry name" value="RHO"/>
    <property type="match status" value="1"/>
</dbReference>
<dbReference type="Pfam" id="PF00071">
    <property type="entry name" value="Ras"/>
    <property type="match status" value="1"/>
</dbReference>
<keyword evidence="12" id="KW-0378">Hydrolase</keyword>
<evidence type="ECO:0000256" key="6">
    <source>
        <dbReference type="ARBA" id="ARBA00011984"/>
    </source>
</evidence>
<dbReference type="PANTHER" id="PTHR47979">
    <property type="entry name" value="DRAB11-RELATED"/>
    <property type="match status" value="1"/>
</dbReference>
<evidence type="ECO:0000256" key="8">
    <source>
        <dbReference type="ARBA" id="ARBA00022553"/>
    </source>
</evidence>
<dbReference type="InterPro" id="IPR027417">
    <property type="entry name" value="P-loop_NTPase"/>
</dbReference>
<comment type="cofactor">
    <cofactor evidence="1">
        <name>Mg(2+)</name>
        <dbReference type="ChEBI" id="CHEBI:18420"/>
    </cofactor>
</comment>
<proteinExistence type="inferred from homology"/>
<dbReference type="InterPro" id="IPR001806">
    <property type="entry name" value="Small_GTPase"/>
</dbReference>
<organism evidence="23 24">
    <name type="scientific">Mus spicilegus</name>
    <name type="common">Mound-building mouse</name>
    <dbReference type="NCBI Taxonomy" id="10103"/>
    <lineage>
        <taxon>Eukaryota</taxon>
        <taxon>Metazoa</taxon>
        <taxon>Chordata</taxon>
        <taxon>Craniata</taxon>
        <taxon>Vertebrata</taxon>
        <taxon>Euteleostomi</taxon>
        <taxon>Mammalia</taxon>
        <taxon>Eutheria</taxon>
        <taxon>Euarchontoglires</taxon>
        <taxon>Glires</taxon>
        <taxon>Rodentia</taxon>
        <taxon>Myomorpha</taxon>
        <taxon>Muroidea</taxon>
        <taxon>Muridae</taxon>
        <taxon>Murinae</taxon>
        <taxon>Mus</taxon>
        <taxon>Mus</taxon>
    </lineage>
</organism>
<dbReference type="InterPro" id="IPR050209">
    <property type="entry name" value="Rab_GTPases_membrane_traffic"/>
</dbReference>
<dbReference type="GO" id="GO:0003925">
    <property type="term" value="F:G protein activity"/>
    <property type="evidence" value="ECO:0007669"/>
    <property type="project" value="UniProtKB-EC"/>
</dbReference>
<keyword evidence="8" id="KW-0597">Phosphoprotein</keyword>
<evidence type="ECO:0000256" key="20">
    <source>
        <dbReference type="ARBA" id="ARBA00047660"/>
    </source>
</evidence>
<dbReference type="GO" id="GO:0046872">
    <property type="term" value="F:metal ion binding"/>
    <property type="evidence" value="ECO:0007669"/>
    <property type="project" value="UniProtKB-KW"/>
</dbReference>
<dbReference type="FunFam" id="3.40.50.300:FF:001282">
    <property type="entry name" value="RAB17, member RAS oncogene family"/>
    <property type="match status" value="1"/>
</dbReference>
<keyword evidence="24" id="KW-1185">Reference proteome</keyword>
<dbReference type="GO" id="GO:0030425">
    <property type="term" value="C:dendrite"/>
    <property type="evidence" value="ECO:0007669"/>
    <property type="project" value="UniProtKB-SubCell"/>
</dbReference>
<evidence type="ECO:0000256" key="7">
    <source>
        <dbReference type="ARBA" id="ARBA00022448"/>
    </source>
</evidence>
<dbReference type="EC" id="3.6.5.2" evidence="6"/>
<evidence type="ECO:0000256" key="5">
    <source>
        <dbReference type="ARBA" id="ARBA00006270"/>
    </source>
</evidence>
<keyword evidence="10" id="KW-0547">Nucleotide-binding</keyword>
<dbReference type="GeneTree" id="ENSGT00940000161839"/>
<evidence type="ECO:0000256" key="9">
    <source>
        <dbReference type="ARBA" id="ARBA00022723"/>
    </source>
</evidence>
<keyword evidence="19" id="KW-0636">Prenylation</keyword>
<dbReference type="PROSITE" id="PS51421">
    <property type="entry name" value="RAS"/>
    <property type="match status" value="1"/>
</dbReference>
<dbReference type="SMART" id="SM00173">
    <property type="entry name" value="RAS"/>
    <property type="match status" value="1"/>
</dbReference>